<evidence type="ECO:0000256" key="1">
    <source>
        <dbReference type="SAM" id="Phobius"/>
    </source>
</evidence>
<reference evidence="2 3" key="1">
    <citation type="journal article" date="2015" name="Nature">
        <title>rRNA introns, odd ribosomes, and small enigmatic genomes across a large radiation of phyla.</title>
        <authorList>
            <person name="Brown C.T."/>
            <person name="Hug L.A."/>
            <person name="Thomas B.C."/>
            <person name="Sharon I."/>
            <person name="Castelle C.J."/>
            <person name="Singh A."/>
            <person name="Wilkins M.J."/>
            <person name="Williams K.H."/>
            <person name="Banfield J.F."/>
        </authorList>
    </citation>
    <scope>NUCLEOTIDE SEQUENCE [LARGE SCALE GENOMIC DNA]</scope>
</reference>
<evidence type="ECO:0000313" key="3">
    <source>
        <dbReference type="Proteomes" id="UP000034320"/>
    </source>
</evidence>
<comment type="caution">
    <text evidence="2">The sequence shown here is derived from an EMBL/GenBank/DDBJ whole genome shotgun (WGS) entry which is preliminary data.</text>
</comment>
<keyword evidence="1" id="KW-1133">Transmembrane helix</keyword>
<feature type="transmembrane region" description="Helical" evidence="1">
    <location>
        <begin position="77"/>
        <end position="96"/>
    </location>
</feature>
<dbReference type="Proteomes" id="UP000034320">
    <property type="component" value="Unassembled WGS sequence"/>
</dbReference>
<accession>A0A0G0ZBZ7</accession>
<proteinExistence type="predicted"/>
<sequence length="136" mass="16203">MFKLKINKSIVKFFRSVFIAMILTRIWVISLTVIFDKESKIYQRILNDSLHHYQIGLLLILYYLLNKKRRMVYRLPAIGLGIIFEEFAVVLGDLGFNTTRYYLKGYDFLITGIFVILFYIFILRLHILKRLVKSAE</sequence>
<feature type="transmembrane region" description="Helical" evidence="1">
    <location>
        <begin position="108"/>
        <end position="127"/>
    </location>
</feature>
<evidence type="ECO:0000313" key="2">
    <source>
        <dbReference type="EMBL" id="KKS46174.1"/>
    </source>
</evidence>
<name>A0A0G0ZBZ7_9BACT</name>
<organism evidence="2 3">
    <name type="scientific">Candidatus Gottesmanbacteria bacterium GW2011_GWA2_42_18</name>
    <dbReference type="NCBI Taxonomy" id="1618442"/>
    <lineage>
        <taxon>Bacteria</taxon>
        <taxon>Candidatus Gottesmaniibacteriota</taxon>
    </lineage>
</organism>
<dbReference type="EMBL" id="LCDD01000021">
    <property type="protein sequence ID" value="KKS46174.1"/>
    <property type="molecule type" value="Genomic_DNA"/>
</dbReference>
<feature type="transmembrane region" description="Helical" evidence="1">
    <location>
        <begin position="12"/>
        <end position="35"/>
    </location>
</feature>
<keyword evidence="1" id="KW-0812">Transmembrane</keyword>
<gene>
    <name evidence="2" type="ORF">UV09_C0021G0006</name>
</gene>
<feature type="transmembrane region" description="Helical" evidence="1">
    <location>
        <begin position="50"/>
        <end position="65"/>
    </location>
</feature>
<dbReference type="AlphaFoldDB" id="A0A0G0ZBZ7"/>
<keyword evidence="1" id="KW-0472">Membrane</keyword>
<protein>
    <submittedName>
        <fullName evidence="2">Uncharacterized protein</fullName>
    </submittedName>
</protein>